<sequence>MGRIEDEKGTLKAIFRIYAGKKQKHAGFLGKDSRKRFRFCLPFSSKTTTFKSIFP</sequence>
<dbReference type="RefSeq" id="WP_243325404.1">
    <property type="nucleotide sequence ID" value="NZ_JAKZMM010000025.1"/>
</dbReference>
<evidence type="ECO:0000313" key="2">
    <source>
        <dbReference type="Proteomes" id="UP001165444"/>
    </source>
</evidence>
<keyword evidence="2" id="KW-1185">Reference proteome</keyword>
<dbReference type="Proteomes" id="UP001165444">
    <property type="component" value="Unassembled WGS sequence"/>
</dbReference>
<comment type="caution">
    <text evidence="1">The sequence shown here is derived from an EMBL/GenBank/DDBJ whole genome shotgun (WGS) entry which is preliminary data.</text>
</comment>
<protein>
    <submittedName>
        <fullName evidence="1">Uncharacterized protein</fullName>
    </submittedName>
</protein>
<dbReference type="EMBL" id="JAKZMM010000025">
    <property type="protein sequence ID" value="MCJ2381068.1"/>
    <property type="molecule type" value="Genomic_DNA"/>
</dbReference>
<organism evidence="1 2">
    <name type="scientific">Parabacteroides faecalis</name>
    <dbReference type="NCBI Taxonomy" id="2924040"/>
    <lineage>
        <taxon>Bacteria</taxon>
        <taxon>Pseudomonadati</taxon>
        <taxon>Bacteroidota</taxon>
        <taxon>Bacteroidia</taxon>
        <taxon>Bacteroidales</taxon>
        <taxon>Tannerellaceae</taxon>
        <taxon>Parabacteroides</taxon>
    </lineage>
</organism>
<gene>
    <name evidence="1" type="ORF">MUN53_10660</name>
</gene>
<accession>A0ABT0C209</accession>
<reference evidence="1 2" key="1">
    <citation type="submission" date="2022-03" db="EMBL/GenBank/DDBJ databases">
        <title>Parabacteroides sp. nov. isolated from swine feces.</title>
        <authorList>
            <person name="Bak J.E."/>
        </authorList>
    </citation>
    <scope>NUCLEOTIDE SEQUENCE [LARGE SCALE GENOMIC DNA]</scope>
    <source>
        <strain evidence="1 2">AGMB00274</strain>
    </source>
</reference>
<proteinExistence type="predicted"/>
<name>A0ABT0C209_9BACT</name>
<evidence type="ECO:0000313" key="1">
    <source>
        <dbReference type="EMBL" id="MCJ2381068.1"/>
    </source>
</evidence>